<protein>
    <submittedName>
        <fullName evidence="2">Metallophosphoesterase</fullName>
    </submittedName>
</protein>
<reference evidence="2 3" key="1">
    <citation type="submission" date="2022-03" db="EMBL/GenBank/DDBJ databases">
        <title>Ignatzschineria rhizosphaerae HR5S32.</title>
        <authorList>
            <person name="Sun J.Q."/>
            <person name="Feng J.Y."/>
        </authorList>
    </citation>
    <scope>NUCLEOTIDE SEQUENCE [LARGE SCALE GENOMIC DNA]</scope>
    <source>
        <strain evidence="2 3">HR5S32</strain>
    </source>
</reference>
<dbReference type="InterPro" id="IPR029052">
    <property type="entry name" value="Metallo-depent_PP-like"/>
</dbReference>
<dbReference type="Gene3D" id="3.60.21.10">
    <property type="match status" value="1"/>
</dbReference>
<dbReference type="InterPro" id="IPR004843">
    <property type="entry name" value="Calcineurin-like_PHP"/>
</dbReference>
<dbReference type="RefSeq" id="WP_242151342.1">
    <property type="nucleotide sequence ID" value="NZ_CP093379.1"/>
</dbReference>
<name>A0ABY3X802_9GAMM</name>
<dbReference type="PANTHER" id="PTHR31302:SF0">
    <property type="entry name" value="TRANSMEMBRANE PROTEIN WITH METALLOPHOSPHOESTERASE DOMAIN"/>
    <property type="match status" value="1"/>
</dbReference>
<feature type="domain" description="Calcineurin-like phosphoesterase" evidence="1">
    <location>
        <begin position="2"/>
        <end position="159"/>
    </location>
</feature>
<dbReference type="EMBL" id="CP093379">
    <property type="protein sequence ID" value="UNM96885.1"/>
    <property type="molecule type" value="Genomic_DNA"/>
</dbReference>
<evidence type="ECO:0000259" key="1">
    <source>
        <dbReference type="Pfam" id="PF00149"/>
    </source>
</evidence>
<dbReference type="PANTHER" id="PTHR31302">
    <property type="entry name" value="TRANSMEMBRANE PROTEIN WITH METALLOPHOSPHOESTERASE DOMAIN-RELATED"/>
    <property type="match status" value="1"/>
</dbReference>
<dbReference type="Proteomes" id="UP000829542">
    <property type="component" value="Chromosome"/>
</dbReference>
<accession>A0ABY3X802</accession>
<sequence length="215" mass="24258">MLSDLHLGHTIGRDELKKWVALINAEEADYIFVSGDVIDNDVRPLYKENIDELLSEFRAKNGVYAILGNHEYIAGVENSLAFFEKTNWRLLRDEVVLLPENIYVVGRDDKMNPDRAELSTLLEGLDPDIPMIVLDHQPVNFPTLAKLGEFLQFSGHTHDGQVWPYNYAAKSINGVSSGLWDFSNSQLLISAGIGIWGGKFRIGTRSDYRVVTFCQ</sequence>
<keyword evidence="3" id="KW-1185">Reference proteome</keyword>
<gene>
    <name evidence="2" type="ORF">MMG00_03265</name>
</gene>
<dbReference type="SUPFAM" id="SSF56300">
    <property type="entry name" value="Metallo-dependent phosphatases"/>
    <property type="match status" value="1"/>
</dbReference>
<evidence type="ECO:0000313" key="3">
    <source>
        <dbReference type="Proteomes" id="UP000829542"/>
    </source>
</evidence>
<organism evidence="2 3">
    <name type="scientific">Ignatzschineria rhizosphaerae</name>
    <dbReference type="NCBI Taxonomy" id="2923279"/>
    <lineage>
        <taxon>Bacteria</taxon>
        <taxon>Pseudomonadati</taxon>
        <taxon>Pseudomonadota</taxon>
        <taxon>Gammaproteobacteria</taxon>
        <taxon>Cardiobacteriales</taxon>
        <taxon>Ignatzschineriaceae</taxon>
        <taxon>Ignatzschineria</taxon>
    </lineage>
</organism>
<dbReference type="InterPro" id="IPR051158">
    <property type="entry name" value="Metallophosphoesterase_sf"/>
</dbReference>
<dbReference type="Pfam" id="PF00149">
    <property type="entry name" value="Metallophos"/>
    <property type="match status" value="1"/>
</dbReference>
<evidence type="ECO:0000313" key="2">
    <source>
        <dbReference type="EMBL" id="UNM96885.1"/>
    </source>
</evidence>
<proteinExistence type="predicted"/>